<keyword evidence="1" id="KW-1133">Transmembrane helix</keyword>
<feature type="transmembrane region" description="Helical" evidence="1">
    <location>
        <begin position="126"/>
        <end position="144"/>
    </location>
</feature>
<proteinExistence type="predicted"/>
<feature type="transmembrane region" description="Helical" evidence="1">
    <location>
        <begin position="51"/>
        <end position="69"/>
    </location>
</feature>
<evidence type="ECO:0000256" key="1">
    <source>
        <dbReference type="SAM" id="Phobius"/>
    </source>
</evidence>
<name>A0A5L8P7S3_CAMUP</name>
<accession>A0A5L8P7S3</accession>
<keyword evidence="1" id="KW-0472">Membrane</keyword>
<dbReference type="RefSeq" id="WP_257416281.1">
    <property type="nucleotide sequence ID" value="NZ_JANKIN010000058.1"/>
</dbReference>
<gene>
    <name evidence="2" type="ORF">D0B03_06275</name>
</gene>
<keyword evidence="1" id="KW-0812">Transmembrane</keyword>
<protein>
    <submittedName>
        <fullName evidence="2">Uncharacterized protein</fullName>
    </submittedName>
</protein>
<dbReference type="EMBL" id="AACSBQ010000024">
    <property type="protein sequence ID" value="EAL8903909.1"/>
    <property type="molecule type" value="Genomic_DNA"/>
</dbReference>
<comment type="caution">
    <text evidence="2">The sequence shown here is derived from an EMBL/GenBank/DDBJ whole genome shotgun (WGS) entry which is preliminary data.</text>
</comment>
<feature type="transmembrane region" description="Helical" evidence="1">
    <location>
        <begin position="104"/>
        <end position="120"/>
    </location>
</feature>
<reference evidence="2" key="1">
    <citation type="submission" date="2018-08" db="EMBL/GenBank/DDBJ databases">
        <authorList>
            <consortium name="PulseNet: The National Subtyping Network for Foodborne Disease Surveillance"/>
            <person name="Tarr C.L."/>
            <person name="Trees E."/>
            <person name="Katz L.S."/>
            <person name="Carleton-Romer H.A."/>
            <person name="Stroika S."/>
            <person name="Kucerova Z."/>
            <person name="Roache K.F."/>
            <person name="Sabol A.L."/>
            <person name="Besser J."/>
            <person name="Gerner-Smidt P."/>
        </authorList>
    </citation>
    <scope>NUCLEOTIDE SEQUENCE</scope>
    <source>
        <strain evidence="2">PNUSAC005770</strain>
    </source>
</reference>
<evidence type="ECO:0000313" key="2">
    <source>
        <dbReference type="EMBL" id="EAL8903909.1"/>
    </source>
</evidence>
<sequence length="175" mass="20860">MTLNIRTAKFPYVFWSFNKAYFCELDFKKQSYLNLELENAKAYNFKPFNTYAFLALKYLPLVLVLFFCFTRYDFYLNERNVIAYTLAFLVALSINFLENLLRQVVSVGILICALIIGFIINDIFLLPYVLKYFIFLSIFLLFALDLKQKCFAIYDENHKLITHFLVPKMNFMEEK</sequence>
<feature type="transmembrane region" description="Helical" evidence="1">
    <location>
        <begin position="81"/>
        <end position="97"/>
    </location>
</feature>
<dbReference type="AlphaFoldDB" id="A0A5L8P7S3"/>
<organism evidence="2">
    <name type="scientific">Campylobacter upsaliensis</name>
    <dbReference type="NCBI Taxonomy" id="28080"/>
    <lineage>
        <taxon>Bacteria</taxon>
        <taxon>Pseudomonadati</taxon>
        <taxon>Campylobacterota</taxon>
        <taxon>Epsilonproteobacteria</taxon>
        <taxon>Campylobacterales</taxon>
        <taxon>Campylobacteraceae</taxon>
        <taxon>Campylobacter</taxon>
    </lineage>
</organism>